<organism evidence="2 3">
    <name type="scientific">Adiantum capillus-veneris</name>
    <name type="common">Maidenhair fern</name>
    <dbReference type="NCBI Taxonomy" id="13818"/>
    <lineage>
        <taxon>Eukaryota</taxon>
        <taxon>Viridiplantae</taxon>
        <taxon>Streptophyta</taxon>
        <taxon>Embryophyta</taxon>
        <taxon>Tracheophyta</taxon>
        <taxon>Polypodiopsida</taxon>
        <taxon>Polypodiidae</taxon>
        <taxon>Polypodiales</taxon>
        <taxon>Pteridineae</taxon>
        <taxon>Pteridaceae</taxon>
        <taxon>Vittarioideae</taxon>
        <taxon>Adiantum</taxon>
    </lineage>
</organism>
<dbReference type="InterPro" id="IPR053288">
    <property type="entry name" value="TGD_Bridge_Protein"/>
</dbReference>
<dbReference type="EMBL" id="JABFUD020000001">
    <property type="protein sequence ID" value="KAI5084884.1"/>
    <property type="molecule type" value="Genomic_DNA"/>
</dbReference>
<evidence type="ECO:0000256" key="1">
    <source>
        <dbReference type="SAM" id="Phobius"/>
    </source>
</evidence>
<dbReference type="Proteomes" id="UP000886520">
    <property type="component" value="Chromosome 1"/>
</dbReference>
<comment type="caution">
    <text evidence="2">The sequence shown here is derived from an EMBL/GenBank/DDBJ whole genome shotgun (WGS) entry which is preliminary data.</text>
</comment>
<name>A0A9D4VEF7_ADICA</name>
<evidence type="ECO:0000313" key="3">
    <source>
        <dbReference type="Proteomes" id="UP000886520"/>
    </source>
</evidence>
<gene>
    <name evidence="2" type="ORF">GOP47_0001053</name>
</gene>
<keyword evidence="1" id="KW-1133">Transmembrane helix</keyword>
<dbReference type="PANTHER" id="PTHR34201">
    <property type="entry name" value="GLYCINE-RICH PROTEIN"/>
    <property type="match status" value="1"/>
</dbReference>
<dbReference type="AlphaFoldDB" id="A0A9D4VEF7"/>
<reference evidence="2" key="1">
    <citation type="submission" date="2021-01" db="EMBL/GenBank/DDBJ databases">
        <title>Adiantum capillus-veneris genome.</title>
        <authorList>
            <person name="Fang Y."/>
            <person name="Liao Q."/>
        </authorList>
    </citation>
    <scope>NUCLEOTIDE SEQUENCE</scope>
    <source>
        <strain evidence="2">H3</strain>
        <tissue evidence="2">Leaf</tissue>
    </source>
</reference>
<evidence type="ECO:0000313" key="2">
    <source>
        <dbReference type="EMBL" id="KAI5084884.1"/>
    </source>
</evidence>
<feature type="transmembrane region" description="Helical" evidence="1">
    <location>
        <begin position="79"/>
        <end position="101"/>
    </location>
</feature>
<keyword evidence="1" id="KW-0812">Transmembrane</keyword>
<accession>A0A9D4VEF7</accession>
<sequence length="149" mass="15957">FNCDPPFNLAGPHLVSVDEARMENAQDFVKSIFAWEGNEKESSLPIAKFWEESKVKRTPWLRVQDSKTRKRLDLGPGGAAGIGCGAGIGFGLVGGAGYGAWPWSNLRLAFGIGFGCGIGIGYGFGHGLGILWDRKLPKPPSGKVVIIEI</sequence>
<dbReference type="PANTHER" id="PTHR34201:SF11">
    <property type="entry name" value="GLYCINE-RICH PROTEIN"/>
    <property type="match status" value="1"/>
</dbReference>
<keyword evidence="1" id="KW-0472">Membrane</keyword>
<feature type="transmembrane region" description="Helical" evidence="1">
    <location>
        <begin position="107"/>
        <end position="132"/>
    </location>
</feature>
<protein>
    <submittedName>
        <fullName evidence="2">Uncharacterized protein</fullName>
    </submittedName>
</protein>
<feature type="non-terminal residue" evidence="2">
    <location>
        <position position="1"/>
    </location>
</feature>
<proteinExistence type="predicted"/>
<keyword evidence="3" id="KW-1185">Reference proteome</keyword>
<dbReference type="OrthoDB" id="10623107at2759"/>